<organism evidence="1 2">
    <name type="scientific">Canavalia gladiata</name>
    <name type="common">Sword bean</name>
    <name type="synonym">Dolichos gladiatus</name>
    <dbReference type="NCBI Taxonomy" id="3824"/>
    <lineage>
        <taxon>Eukaryota</taxon>
        <taxon>Viridiplantae</taxon>
        <taxon>Streptophyta</taxon>
        <taxon>Embryophyta</taxon>
        <taxon>Tracheophyta</taxon>
        <taxon>Spermatophyta</taxon>
        <taxon>Magnoliopsida</taxon>
        <taxon>eudicotyledons</taxon>
        <taxon>Gunneridae</taxon>
        <taxon>Pentapetalae</taxon>
        <taxon>rosids</taxon>
        <taxon>fabids</taxon>
        <taxon>Fabales</taxon>
        <taxon>Fabaceae</taxon>
        <taxon>Papilionoideae</taxon>
        <taxon>50 kb inversion clade</taxon>
        <taxon>NPAAA clade</taxon>
        <taxon>indigoferoid/millettioid clade</taxon>
        <taxon>Phaseoleae</taxon>
        <taxon>Canavalia</taxon>
    </lineage>
</organism>
<proteinExistence type="predicted"/>
<dbReference type="EMBL" id="JAYMYQ010000005">
    <property type="protein sequence ID" value="KAK7330543.1"/>
    <property type="molecule type" value="Genomic_DNA"/>
</dbReference>
<sequence>MLSCVCKYIARSFWLCIGREGIVIQGRNGRVLYRRCLMLFVTQILQSYINSNFLVRLFAPFLPLCGFRVAMELDSFQEGNLNYRLNISHVLVLIAVVVVSKNQERAMLPSQDYHAHISKVQRSESVLTDVPRYPNVHRAFNNHNPLNDERIEEVEYEHTTVSGNGVGEIFYQGTADAVRDNYNSPSKNKPRFELKKWKTYRP</sequence>
<protein>
    <submittedName>
        <fullName evidence="1">Uncharacterized protein</fullName>
    </submittedName>
</protein>
<evidence type="ECO:0000313" key="2">
    <source>
        <dbReference type="Proteomes" id="UP001367508"/>
    </source>
</evidence>
<accession>A0AAN9QGJ8</accession>
<dbReference type="AlphaFoldDB" id="A0AAN9QGJ8"/>
<dbReference type="PANTHER" id="PTHR38224">
    <property type="entry name" value="PHLOEM SPECIFIC PROTEIN"/>
    <property type="match status" value="1"/>
</dbReference>
<gene>
    <name evidence="1" type="ORF">VNO77_24738</name>
</gene>
<dbReference type="PANTHER" id="PTHR38224:SF1">
    <property type="entry name" value="PHLOEM SPECIFIC PROTEIN"/>
    <property type="match status" value="1"/>
</dbReference>
<keyword evidence="2" id="KW-1185">Reference proteome</keyword>
<name>A0AAN9QGJ8_CANGL</name>
<evidence type="ECO:0000313" key="1">
    <source>
        <dbReference type="EMBL" id="KAK7330543.1"/>
    </source>
</evidence>
<comment type="caution">
    <text evidence="1">The sequence shown here is derived from an EMBL/GenBank/DDBJ whole genome shotgun (WGS) entry which is preliminary data.</text>
</comment>
<reference evidence="1 2" key="1">
    <citation type="submission" date="2024-01" db="EMBL/GenBank/DDBJ databases">
        <title>The genomes of 5 underutilized Papilionoideae crops provide insights into root nodulation and disease resistanc.</title>
        <authorList>
            <person name="Jiang F."/>
        </authorList>
    </citation>
    <scope>NUCLEOTIDE SEQUENCE [LARGE SCALE GENOMIC DNA]</scope>
    <source>
        <strain evidence="1">LVBAO_FW01</strain>
        <tissue evidence="1">Leaves</tissue>
    </source>
</reference>
<dbReference type="Proteomes" id="UP001367508">
    <property type="component" value="Unassembled WGS sequence"/>
</dbReference>